<evidence type="ECO:0000256" key="1">
    <source>
        <dbReference type="SAM" id="MobiDB-lite"/>
    </source>
</evidence>
<proteinExistence type="predicted"/>
<name>A0A484KRQ3_9ASTE</name>
<accession>A0A484KRQ3</accession>
<evidence type="ECO:0000313" key="3">
    <source>
        <dbReference type="Proteomes" id="UP000595140"/>
    </source>
</evidence>
<dbReference type="Proteomes" id="UP000595140">
    <property type="component" value="Unassembled WGS sequence"/>
</dbReference>
<organism evidence="2 3">
    <name type="scientific">Cuscuta campestris</name>
    <dbReference type="NCBI Taxonomy" id="132261"/>
    <lineage>
        <taxon>Eukaryota</taxon>
        <taxon>Viridiplantae</taxon>
        <taxon>Streptophyta</taxon>
        <taxon>Embryophyta</taxon>
        <taxon>Tracheophyta</taxon>
        <taxon>Spermatophyta</taxon>
        <taxon>Magnoliopsida</taxon>
        <taxon>eudicotyledons</taxon>
        <taxon>Gunneridae</taxon>
        <taxon>Pentapetalae</taxon>
        <taxon>asterids</taxon>
        <taxon>lamiids</taxon>
        <taxon>Solanales</taxon>
        <taxon>Convolvulaceae</taxon>
        <taxon>Cuscuteae</taxon>
        <taxon>Cuscuta</taxon>
        <taxon>Cuscuta subgen. Grammica</taxon>
        <taxon>Cuscuta sect. Cleistogrammica</taxon>
    </lineage>
</organism>
<dbReference type="AlphaFoldDB" id="A0A484KRQ3"/>
<dbReference type="OrthoDB" id="4834at2759"/>
<sequence length="109" mass="12010">MSDDVTFLSQLVRDSMELQAQEALGKTDDQDKVMKPLQVRAGDLLVAAREPTASEGEQWKMQELTGKSFAISSSDQLTVDGENHLKDHLESEAKKGFPLSSENINSDSQ</sequence>
<gene>
    <name evidence="2" type="ORF">CCAM_LOCUS10189</name>
</gene>
<feature type="compositionally biased region" description="Polar residues" evidence="1">
    <location>
        <begin position="100"/>
        <end position="109"/>
    </location>
</feature>
<feature type="region of interest" description="Disordered" evidence="1">
    <location>
        <begin position="90"/>
        <end position="109"/>
    </location>
</feature>
<evidence type="ECO:0000313" key="2">
    <source>
        <dbReference type="EMBL" id="VFQ68413.1"/>
    </source>
</evidence>
<keyword evidence="3" id="KW-1185">Reference proteome</keyword>
<dbReference type="EMBL" id="OOIL02000691">
    <property type="protein sequence ID" value="VFQ68413.1"/>
    <property type="molecule type" value="Genomic_DNA"/>
</dbReference>
<reference evidence="2 3" key="1">
    <citation type="submission" date="2018-04" db="EMBL/GenBank/DDBJ databases">
        <authorList>
            <person name="Vogel A."/>
        </authorList>
    </citation>
    <scope>NUCLEOTIDE SEQUENCE [LARGE SCALE GENOMIC DNA]</scope>
</reference>
<protein>
    <submittedName>
        <fullName evidence="2">Uncharacterized protein</fullName>
    </submittedName>
</protein>